<gene>
    <name evidence="3" type="ORF">CAEBREN_07195</name>
</gene>
<feature type="region of interest" description="Disordered" evidence="2">
    <location>
        <begin position="1"/>
        <end position="57"/>
    </location>
</feature>
<evidence type="ECO:0000313" key="3">
    <source>
        <dbReference type="EMBL" id="EGT49542.1"/>
    </source>
</evidence>
<evidence type="ECO:0000256" key="1">
    <source>
        <dbReference type="SAM" id="Coils"/>
    </source>
</evidence>
<dbReference type="HOGENOM" id="CLU_759168_0_0_1"/>
<dbReference type="InParanoid" id="G0MCM6"/>
<proteinExistence type="predicted"/>
<sequence length="365" mass="41901">MNHSDNDRERRGERHEERRRRRRDRRERVRAFEARYFRRHNRDEHEESQRSGGDRGGDVVLGAIARRQNYLALQKLHNAALAEAEAVTDEKLKELEEKREEYQRQMEELVSECEILKELKMEKEKTAKMEIEMEKAVQKLCKLKLEEAQKQAIELEVSMKQKDEEAAAKVAYHKMKLDRLEDSKNFEKAKSEALVRGMAGEHFVRATARFRELEEEEQAKWAQRSGAFANLGFPFIVDPMIAPPVGIAQPTVPSTSARFRELEDEERAMWIQRSEAIAKYRFPAAVNPFALQLGLAEPTVSSNSALPMWVLGSEAIANFHFPATVNPPALQIRLAEPMIPFYSACLAPQPSNSGSFLPKIIVTVD</sequence>
<keyword evidence="1" id="KW-0175">Coiled coil</keyword>
<evidence type="ECO:0000313" key="4">
    <source>
        <dbReference type="Proteomes" id="UP000008068"/>
    </source>
</evidence>
<dbReference type="EMBL" id="GL379790">
    <property type="protein sequence ID" value="EGT49542.1"/>
    <property type="molecule type" value="Genomic_DNA"/>
</dbReference>
<evidence type="ECO:0000256" key="2">
    <source>
        <dbReference type="SAM" id="MobiDB-lite"/>
    </source>
</evidence>
<dbReference type="AlphaFoldDB" id="G0MCM6"/>
<reference evidence="4" key="1">
    <citation type="submission" date="2011-07" db="EMBL/GenBank/DDBJ databases">
        <authorList>
            <consortium name="Caenorhabditis brenneri Sequencing and Analysis Consortium"/>
            <person name="Wilson R.K."/>
        </authorList>
    </citation>
    <scope>NUCLEOTIDE SEQUENCE [LARGE SCALE GENOMIC DNA]</scope>
    <source>
        <strain evidence="4">PB2801</strain>
    </source>
</reference>
<accession>G0MCM6</accession>
<feature type="coiled-coil region" evidence="1">
    <location>
        <begin position="78"/>
        <end position="165"/>
    </location>
</feature>
<feature type="compositionally biased region" description="Basic and acidic residues" evidence="2">
    <location>
        <begin position="1"/>
        <end position="16"/>
    </location>
</feature>
<feature type="compositionally biased region" description="Basic and acidic residues" evidence="2">
    <location>
        <begin position="26"/>
        <end position="57"/>
    </location>
</feature>
<keyword evidence="4" id="KW-1185">Reference proteome</keyword>
<name>G0MCM6_CAEBE</name>
<protein>
    <submittedName>
        <fullName evidence="3">Uncharacterized protein</fullName>
    </submittedName>
</protein>
<organism evidence="4">
    <name type="scientific">Caenorhabditis brenneri</name>
    <name type="common">Nematode worm</name>
    <dbReference type="NCBI Taxonomy" id="135651"/>
    <lineage>
        <taxon>Eukaryota</taxon>
        <taxon>Metazoa</taxon>
        <taxon>Ecdysozoa</taxon>
        <taxon>Nematoda</taxon>
        <taxon>Chromadorea</taxon>
        <taxon>Rhabditida</taxon>
        <taxon>Rhabditina</taxon>
        <taxon>Rhabditomorpha</taxon>
        <taxon>Rhabditoidea</taxon>
        <taxon>Rhabditidae</taxon>
        <taxon>Peloderinae</taxon>
        <taxon>Caenorhabditis</taxon>
    </lineage>
</organism>
<dbReference type="Proteomes" id="UP000008068">
    <property type="component" value="Unassembled WGS sequence"/>
</dbReference>